<sequence length="93" mass="10936">MALRSPFFLLFLVNLSSVNEQNSLKLPIKNTKENRRVLSNSLILIPRKKRKIFLFFYISPKKKFNATATTRPSRKKTPVNSFFVLSPYKKKIF</sequence>
<evidence type="ECO:0000313" key="2">
    <source>
        <dbReference type="Proteomes" id="UP000009149"/>
    </source>
</evidence>
<dbReference type="Proteomes" id="UP000009149">
    <property type="component" value="Chromosome"/>
</dbReference>
<evidence type="ECO:0000313" key="1">
    <source>
        <dbReference type="EMBL" id="ACD83334.1"/>
    </source>
</evidence>
<proteinExistence type="predicted"/>
<reference evidence="1 2" key="1">
    <citation type="journal article" date="2008" name="Biol. Direct">
        <title>Complete genome sequence of the extremely acidophilic methanotroph isolate V4, Methylacidiphilum infernorum, a representative of the bacterial phylum Verrucomicrobia.</title>
        <authorList>
            <person name="Hou S."/>
            <person name="Makarova K.S."/>
            <person name="Saw J.H."/>
            <person name="Senin P."/>
            <person name="Ly B.V."/>
            <person name="Zhou Z."/>
            <person name="Ren Y."/>
            <person name="Wang J."/>
            <person name="Galperin M.Y."/>
            <person name="Omelchenko M.V."/>
            <person name="Wolf Y.I."/>
            <person name="Yutin N."/>
            <person name="Koonin E.V."/>
            <person name="Stott M.B."/>
            <person name="Mountain B.W."/>
            <person name="Crowe M.A."/>
            <person name="Smirnova A.V."/>
            <person name="Dunfield P.F."/>
            <person name="Feng L."/>
            <person name="Wang L."/>
            <person name="Alam M."/>
        </authorList>
    </citation>
    <scope>NUCLEOTIDE SEQUENCE [LARGE SCALE GENOMIC DNA]</scope>
    <source>
        <strain evidence="2">Isolate V4</strain>
    </source>
</reference>
<dbReference type="AlphaFoldDB" id="B3DVI1"/>
<dbReference type="EMBL" id="CP000975">
    <property type="protein sequence ID" value="ACD83334.1"/>
    <property type="molecule type" value="Genomic_DNA"/>
</dbReference>
<protein>
    <submittedName>
        <fullName evidence="1">Uncharacterized protein</fullName>
    </submittedName>
</protein>
<gene>
    <name evidence="1" type="ordered locus">Minf_1280</name>
</gene>
<dbReference type="HOGENOM" id="CLU_2396288_0_0_0"/>
<dbReference type="KEGG" id="min:Minf_1280"/>
<accession>B3DVI1</accession>
<name>B3DVI1_METI4</name>
<dbReference type="STRING" id="481448.Minf_1280"/>
<organism evidence="1 2">
    <name type="scientific">Methylacidiphilum infernorum (isolate V4)</name>
    <name type="common">Methylokorus infernorum (strain V4)</name>
    <dbReference type="NCBI Taxonomy" id="481448"/>
    <lineage>
        <taxon>Bacteria</taxon>
        <taxon>Pseudomonadati</taxon>
        <taxon>Verrucomicrobiota</taxon>
        <taxon>Methylacidiphilae</taxon>
        <taxon>Methylacidiphilales</taxon>
        <taxon>Methylacidiphilaceae</taxon>
        <taxon>Methylacidiphilum (ex Ratnadevi et al. 2023)</taxon>
    </lineage>
</organism>